<reference evidence="1 2" key="1">
    <citation type="journal article" date="2017" name="Antonie Van Leeuwenhoek">
        <title>Phylogenomic resolution of the bacterial genus Pantoea and its relationship with Erwinia and Tatumella.</title>
        <authorList>
            <person name="Palmer M."/>
            <person name="Steenkamp E.T."/>
            <person name="Coetzee M.P."/>
            <person name="Chan W.Y."/>
            <person name="van Zyl E."/>
            <person name="De Maayer P."/>
            <person name="Coutinho T.A."/>
            <person name="Blom J."/>
            <person name="Smits T.H."/>
            <person name="Duffy B."/>
            <person name="Venter S.N."/>
        </authorList>
    </citation>
    <scope>NUCLEOTIDE SEQUENCE [LARGE SCALE GENOMIC DNA]</scope>
    <source>
        <strain evidence="1 2">LMG 26277</strain>
    </source>
</reference>
<dbReference type="EMBL" id="MLFS01000067">
    <property type="protein sequence ID" value="ORM69897.1"/>
    <property type="molecule type" value="Genomic_DNA"/>
</dbReference>
<dbReference type="AlphaFoldDB" id="A0A1X1CZV2"/>
<evidence type="ECO:0008006" key="3">
    <source>
        <dbReference type="Google" id="ProtNLM"/>
    </source>
</evidence>
<keyword evidence="2" id="KW-1185">Reference proteome</keyword>
<sequence>MPAKHAARLADKPCLTRDQNEFNRLLSDDPHTAPMLPLVPLAQIDPDALSGKIQDEQATSTSSASAIWAGVEPQLSQNLSAQELFPARFSLLLPQLGEINALVTTLPGGELNVALGFSAHTFDMVRGSERSCAESLARRMGQRVKLRFQRQETLS</sequence>
<accession>A0A1X1CZV2</accession>
<evidence type="ECO:0000313" key="2">
    <source>
        <dbReference type="Proteomes" id="UP000193104"/>
    </source>
</evidence>
<name>A0A1X1CZV2_9GAMM</name>
<dbReference type="Proteomes" id="UP000193104">
    <property type="component" value="Unassembled WGS sequence"/>
</dbReference>
<evidence type="ECO:0000313" key="1">
    <source>
        <dbReference type="EMBL" id="ORM69897.1"/>
    </source>
</evidence>
<gene>
    <name evidence="1" type="ORF">HA48_18530</name>
</gene>
<dbReference type="STRING" id="1076551.HA48_18530"/>
<comment type="caution">
    <text evidence="1">The sequence shown here is derived from an EMBL/GenBank/DDBJ whole genome shotgun (WGS) entry which is preliminary data.</text>
</comment>
<dbReference type="InterPro" id="IPR049757">
    <property type="entry name" value="T3SS_HrpP-like_C"/>
</dbReference>
<dbReference type="CDD" id="cd17468">
    <property type="entry name" value="T3SS_HrpP_C"/>
    <property type="match status" value="1"/>
</dbReference>
<organism evidence="1 2">
    <name type="scientific">Pantoea wallisii</name>
    <dbReference type="NCBI Taxonomy" id="1076551"/>
    <lineage>
        <taxon>Bacteria</taxon>
        <taxon>Pseudomonadati</taxon>
        <taxon>Pseudomonadota</taxon>
        <taxon>Gammaproteobacteria</taxon>
        <taxon>Enterobacterales</taxon>
        <taxon>Erwiniaceae</taxon>
        <taxon>Pantoea</taxon>
    </lineage>
</organism>
<protein>
    <recommendedName>
        <fullName evidence="3">Type III secretion protein</fullName>
    </recommendedName>
</protein>
<proteinExistence type="predicted"/>